<dbReference type="EMBL" id="PYGA01000029">
    <property type="protein sequence ID" value="PSK88767.1"/>
    <property type="molecule type" value="Genomic_DNA"/>
</dbReference>
<evidence type="ECO:0000256" key="2">
    <source>
        <dbReference type="SAM" id="MobiDB-lite"/>
    </source>
</evidence>
<organism evidence="3 4">
    <name type="scientific">Murinocardiopsis flavida</name>
    <dbReference type="NCBI Taxonomy" id="645275"/>
    <lineage>
        <taxon>Bacteria</taxon>
        <taxon>Bacillati</taxon>
        <taxon>Actinomycetota</taxon>
        <taxon>Actinomycetes</taxon>
        <taxon>Streptosporangiales</taxon>
        <taxon>Nocardiopsidaceae</taxon>
        <taxon>Murinocardiopsis</taxon>
    </lineage>
</organism>
<keyword evidence="4" id="KW-1185">Reference proteome</keyword>
<dbReference type="InterPro" id="IPR020945">
    <property type="entry name" value="DMSO/NO3_reduct_chaperone"/>
</dbReference>
<sequence length="234" mass="25068">MRLRTPGARARAREDAVLRQAASILLGYPDDAFHDRLPLVRGALAELPDGAARRGLLAFAAHAADRERFDLCAHYVRTFDTKRRRALHMTFYTAGDTRRRGHELARVKEVYRGCGWTIGPEELPDHLAVVLEFTARGDAEWGQTLLAAFRPGLELLRAALHEHGTEYAGVVDAVCATLPAAGAGERAAAERLARVGPPAEDVGLEPVPAPGPHDLGMPAPGPPPATAAHIPGAP</sequence>
<dbReference type="InterPro" id="IPR036411">
    <property type="entry name" value="TorD-like_sf"/>
</dbReference>
<dbReference type="Proteomes" id="UP000240542">
    <property type="component" value="Unassembled WGS sequence"/>
</dbReference>
<name>A0A2P8CUY3_9ACTN</name>
<dbReference type="Pfam" id="PF02613">
    <property type="entry name" value="Nitrate_red_del"/>
    <property type="match status" value="1"/>
</dbReference>
<comment type="caution">
    <text evidence="3">The sequence shown here is derived from an EMBL/GenBank/DDBJ whole genome shotgun (WGS) entry which is preliminary data.</text>
</comment>
<gene>
    <name evidence="3" type="ORF">CLV63_12956</name>
</gene>
<protein>
    <submittedName>
        <fullName evidence="3">Respiratory nitrate reductase chaperone NarJ</fullName>
    </submittedName>
</protein>
<dbReference type="Gene3D" id="1.10.3480.10">
    <property type="entry name" value="TorD-like"/>
    <property type="match status" value="1"/>
</dbReference>
<dbReference type="NCBIfam" id="TIGR00684">
    <property type="entry name" value="narJ"/>
    <property type="match status" value="1"/>
</dbReference>
<feature type="region of interest" description="Disordered" evidence="2">
    <location>
        <begin position="197"/>
        <end position="234"/>
    </location>
</feature>
<accession>A0A2P8CUY3</accession>
<evidence type="ECO:0000256" key="1">
    <source>
        <dbReference type="ARBA" id="ARBA00023063"/>
    </source>
</evidence>
<dbReference type="GO" id="GO:0051082">
    <property type="term" value="F:unfolded protein binding"/>
    <property type="evidence" value="ECO:0007669"/>
    <property type="project" value="InterPro"/>
</dbReference>
<dbReference type="SUPFAM" id="SSF89155">
    <property type="entry name" value="TorD-like"/>
    <property type="match status" value="1"/>
</dbReference>
<dbReference type="AlphaFoldDB" id="A0A2P8CUY3"/>
<dbReference type="GO" id="GO:0016530">
    <property type="term" value="F:metallochaperone activity"/>
    <property type="evidence" value="ECO:0007669"/>
    <property type="project" value="TreeGrafter"/>
</dbReference>
<dbReference type="RefSeq" id="WP_106586418.1">
    <property type="nucleotide sequence ID" value="NZ_PYGA01000029.1"/>
</dbReference>
<reference evidence="3 4" key="1">
    <citation type="submission" date="2018-03" db="EMBL/GenBank/DDBJ databases">
        <title>Genomic Encyclopedia of Archaeal and Bacterial Type Strains, Phase II (KMG-II): from individual species to whole genera.</title>
        <authorList>
            <person name="Goeker M."/>
        </authorList>
    </citation>
    <scope>NUCLEOTIDE SEQUENCE [LARGE SCALE GENOMIC DNA]</scope>
    <source>
        <strain evidence="3 4">DSM 45312</strain>
    </source>
</reference>
<dbReference type="OrthoDB" id="4307003at2"/>
<dbReference type="PANTHER" id="PTHR43680">
    <property type="entry name" value="NITRATE REDUCTASE MOLYBDENUM COFACTOR ASSEMBLY CHAPERONE"/>
    <property type="match status" value="1"/>
</dbReference>
<dbReference type="PANTHER" id="PTHR43680:SF2">
    <property type="entry name" value="NITRATE REDUCTASE MOLYBDENUM COFACTOR ASSEMBLY CHAPERONE NARJ"/>
    <property type="match status" value="1"/>
</dbReference>
<dbReference type="InterPro" id="IPR003765">
    <property type="entry name" value="NO3_reductase_chaperone_NarJ"/>
</dbReference>
<dbReference type="GO" id="GO:0042128">
    <property type="term" value="P:nitrate assimilation"/>
    <property type="evidence" value="ECO:0007669"/>
    <property type="project" value="UniProtKB-KW"/>
</dbReference>
<dbReference type="GO" id="GO:0051131">
    <property type="term" value="P:chaperone-mediated protein complex assembly"/>
    <property type="evidence" value="ECO:0007669"/>
    <property type="project" value="InterPro"/>
</dbReference>
<evidence type="ECO:0000313" key="4">
    <source>
        <dbReference type="Proteomes" id="UP000240542"/>
    </source>
</evidence>
<keyword evidence="1" id="KW-0534">Nitrate assimilation</keyword>
<proteinExistence type="predicted"/>
<evidence type="ECO:0000313" key="3">
    <source>
        <dbReference type="EMBL" id="PSK88767.1"/>
    </source>
</evidence>